<gene>
    <name evidence="1" type="ORF">GN299_18065</name>
</gene>
<dbReference type="PROSITE" id="PS51257">
    <property type="entry name" value="PROKAR_LIPOPROTEIN"/>
    <property type="match status" value="1"/>
</dbReference>
<name>A0A7V8EEK6_PSEPU</name>
<dbReference type="RefSeq" id="WP_156859278.1">
    <property type="nucleotide sequence ID" value="NZ_WOWR01000025.1"/>
</dbReference>
<evidence type="ECO:0008006" key="3">
    <source>
        <dbReference type="Google" id="ProtNLM"/>
    </source>
</evidence>
<evidence type="ECO:0000313" key="2">
    <source>
        <dbReference type="Proteomes" id="UP000442695"/>
    </source>
</evidence>
<protein>
    <recommendedName>
        <fullName evidence="3">Lipoprotein</fullName>
    </recommendedName>
</protein>
<dbReference type="AlphaFoldDB" id="A0A7V8EEK6"/>
<evidence type="ECO:0000313" key="1">
    <source>
        <dbReference type="EMBL" id="KAF0253425.1"/>
    </source>
</evidence>
<organism evidence="1 2">
    <name type="scientific">Pseudomonas putida</name>
    <name type="common">Arthrobacter siderocapsulatus</name>
    <dbReference type="NCBI Taxonomy" id="303"/>
    <lineage>
        <taxon>Bacteria</taxon>
        <taxon>Pseudomonadati</taxon>
        <taxon>Pseudomonadota</taxon>
        <taxon>Gammaproteobacteria</taxon>
        <taxon>Pseudomonadales</taxon>
        <taxon>Pseudomonadaceae</taxon>
        <taxon>Pseudomonas</taxon>
    </lineage>
</organism>
<proteinExistence type="predicted"/>
<dbReference type="Proteomes" id="UP000442695">
    <property type="component" value="Unassembled WGS sequence"/>
</dbReference>
<dbReference type="EMBL" id="WOWR01000025">
    <property type="protein sequence ID" value="KAF0253425.1"/>
    <property type="molecule type" value="Genomic_DNA"/>
</dbReference>
<sequence length="303" mass="34452">MKNLKIAVLALACVVAATGCREEKSLNEAGLSEATYEPSGVAVQPMVYPGMDNTVFKVRGKFKDPQLPQPWHQPKTWVVYMAAPGWTNGGFPIVDRLSTDAVAISKVFDFTWKNHLRDQVKVAWLQYDPNPNPRFMDDLKVVPDNFIPLFLKPAGPQVDYYIYSPSARHAAGQGVMQYDRWLKPFLRFAKKQGDDYVANNDFQRSRGFDDVNGKYWDNWARHWFIVNPEGEVVDAYFSNLGNNYIQGAERPINSLIHHLKLDSASLVIPKLVNYQYQSLYTAPYWNKVDAEVRDVLEIGGASK</sequence>
<accession>A0A7V8EEK6</accession>
<reference evidence="1 2" key="1">
    <citation type="submission" date="2019-12" db="EMBL/GenBank/DDBJ databases">
        <authorList>
            <person name="Woiski C."/>
        </authorList>
    </citation>
    <scope>NUCLEOTIDE SEQUENCE [LARGE SCALE GENOMIC DNA]</scope>
    <source>
        <strain evidence="1 2">BOE100</strain>
    </source>
</reference>
<comment type="caution">
    <text evidence="1">The sequence shown here is derived from an EMBL/GenBank/DDBJ whole genome shotgun (WGS) entry which is preliminary data.</text>
</comment>